<feature type="region of interest" description="Disordered" evidence="12">
    <location>
        <begin position="669"/>
        <end position="693"/>
    </location>
</feature>
<dbReference type="GO" id="GO:0000978">
    <property type="term" value="F:RNA polymerase II cis-regulatory region sequence-specific DNA binding"/>
    <property type="evidence" value="ECO:0007669"/>
    <property type="project" value="TreeGrafter"/>
</dbReference>
<dbReference type="SMART" id="SM00401">
    <property type="entry name" value="ZnF_GATA"/>
    <property type="match status" value="2"/>
</dbReference>
<evidence type="ECO:0000256" key="8">
    <source>
        <dbReference type="ARBA" id="ARBA00023159"/>
    </source>
</evidence>
<keyword evidence="5" id="KW-0862">Zinc</keyword>
<dbReference type="GO" id="GO:0000981">
    <property type="term" value="F:DNA-binding transcription factor activity, RNA polymerase II-specific"/>
    <property type="evidence" value="ECO:0007669"/>
    <property type="project" value="TreeGrafter"/>
</dbReference>
<feature type="compositionally biased region" description="Low complexity" evidence="12">
    <location>
        <begin position="1038"/>
        <end position="1050"/>
    </location>
</feature>
<dbReference type="Gene3D" id="3.30.50.10">
    <property type="entry name" value="Erythroid Transcription Factor GATA-1, subunit A"/>
    <property type="match status" value="2"/>
</dbReference>
<protein>
    <recommendedName>
        <fullName evidence="13">GATA-type domain-containing protein</fullName>
    </recommendedName>
</protein>
<dbReference type="InterPro" id="IPR013088">
    <property type="entry name" value="Znf_NHR/GATA"/>
</dbReference>
<feature type="region of interest" description="Disordered" evidence="12">
    <location>
        <begin position="886"/>
        <end position="1013"/>
    </location>
</feature>
<dbReference type="GO" id="GO:0005634">
    <property type="term" value="C:nucleus"/>
    <property type="evidence" value="ECO:0007669"/>
    <property type="project" value="UniProtKB-SubCell"/>
</dbReference>
<sequence>MTSMREASKQDIYSQAEESEASKNYNNILREIAESQANSIPVSSNSPTVHFVSNAEFPDYFPQHCYDNYDKNTSAPHSDTLIVNNTVAHQHLPIETDFSIKPAHSNSLRESSGTKTTNCEGAVPLIFKSGHESDRDQHGNSKPNLKNLMLDLREDKSFLGSEATEGDGSAVDIETVSPSDHSDVFQEKPISESWSLNLNSSAVEGPQNHIVDYQMDPTAIRLFGEFIDNGYNNKTLQSDGASLSKNDRQHLFLHNPQILALLNHNSKITETTSNSQWEEYGNDKRVHKQEKEQESSKVETHSHSIPDISTVESWYSNHHPLPQTNVESWLNQQNMREDHTHHFNLHSYNKYYSNYGDSHNAKSETWEKKPEKEMLDAQMANEKDSQVVRRISWIDSIPISRADSNLNAKHDNTLQCQTNLNMFAHSVIQDSKLEEPTGNSTYIPVNETASSRKPIRKTTHTKTHSQQQPEKTWNENKNKSPDTTPAWTVEDTTPQAPDRATGDAWNYQTMSSIMENGHYHPIKHSSEDDEIHPALEPYNHSESPTPPTKQGEGRETRRRTTSVVTQSDHPLHPTAPSDGEKDREVVPGVSSTSDTVMVSTFSSMAPYSMAGNYSSPPSYSGRDLYPGKPSSGYSVDASSPSSTALYASSTGSLAMLPYVAAGQSMASHQSMVSQSGHHWSGSQPPSVHDQSAGYGISALTSGLNLAAQNSLMSATSQASGCDQNELNRATGFSTFASSGHGYLRPDMPPHWGLIDPISGLNHPYCPDGMAHHLNQDRGDYFNLQEERECVNCGAISTPLWRRDGTGHYLCNACGLYSKMNGMNRPLMRPQKRLPGPLVAANRRAGQICTNCGTTNTTLWRRNNHGEPVCNACGLYYKLHGVNRPPAMKKEGIQKRKRKPKNANQPDAKRKSLPATTGSKSPGDLSSPASNYSVSTASNNYASNHNSASTTTTPPASGENLHRQHSQQHHNSSSSSHHLQQQHSIGDDSVRHSIQHSPYNNHHHGDPNNSSQSSAIHALHGLNSFYNHHHHGTTSVIASTPSTSGTSSSRMPPSPYAVIKHEIRDGN</sequence>
<dbReference type="Proteomes" id="UP001497382">
    <property type="component" value="Unassembled WGS sequence"/>
</dbReference>
<evidence type="ECO:0000313" key="15">
    <source>
        <dbReference type="Proteomes" id="UP001497382"/>
    </source>
</evidence>
<proteinExistence type="predicted"/>
<dbReference type="PROSITE" id="PS00344">
    <property type="entry name" value="GATA_ZN_FINGER_1"/>
    <property type="match status" value="2"/>
</dbReference>
<dbReference type="GO" id="GO:0008270">
    <property type="term" value="F:zinc ion binding"/>
    <property type="evidence" value="ECO:0007669"/>
    <property type="project" value="UniProtKB-KW"/>
</dbReference>
<feature type="region of interest" description="Disordered" evidence="12">
    <location>
        <begin position="272"/>
        <end position="303"/>
    </location>
</feature>
<feature type="compositionally biased region" description="Low complexity" evidence="12">
    <location>
        <begin position="934"/>
        <end position="956"/>
    </location>
</feature>
<keyword evidence="7" id="KW-0238">DNA-binding</keyword>
<dbReference type="AlphaFoldDB" id="A0AAV1ZTF7"/>
<evidence type="ECO:0000256" key="5">
    <source>
        <dbReference type="ARBA" id="ARBA00022833"/>
    </source>
</evidence>
<evidence type="ECO:0000256" key="3">
    <source>
        <dbReference type="ARBA" id="ARBA00022737"/>
    </source>
</evidence>
<feature type="region of interest" description="Disordered" evidence="12">
    <location>
        <begin position="532"/>
        <end position="592"/>
    </location>
</feature>
<feature type="compositionally biased region" description="Polar residues" evidence="12">
    <location>
        <begin position="437"/>
        <end position="451"/>
    </location>
</feature>
<dbReference type="CDD" id="cd00202">
    <property type="entry name" value="ZnF_GATA"/>
    <property type="match status" value="2"/>
</dbReference>
<evidence type="ECO:0000256" key="1">
    <source>
        <dbReference type="ARBA" id="ARBA00004123"/>
    </source>
</evidence>
<dbReference type="SUPFAM" id="SSF57716">
    <property type="entry name" value="Glucocorticoid receptor-like (DNA-binding domain)"/>
    <property type="match status" value="2"/>
</dbReference>
<evidence type="ECO:0000256" key="9">
    <source>
        <dbReference type="ARBA" id="ARBA00023163"/>
    </source>
</evidence>
<reference evidence="14 15" key="1">
    <citation type="submission" date="2024-04" db="EMBL/GenBank/DDBJ databases">
        <authorList>
            <person name="Rising A."/>
            <person name="Reimegard J."/>
            <person name="Sonavane S."/>
            <person name="Akerstrom W."/>
            <person name="Nylinder S."/>
            <person name="Hedman E."/>
            <person name="Kallberg Y."/>
        </authorList>
    </citation>
    <scope>NUCLEOTIDE SEQUENCE [LARGE SCALE GENOMIC DNA]</scope>
</reference>
<evidence type="ECO:0000313" key="14">
    <source>
        <dbReference type="EMBL" id="CAL1273730.1"/>
    </source>
</evidence>
<evidence type="ECO:0000259" key="13">
    <source>
        <dbReference type="PROSITE" id="PS50114"/>
    </source>
</evidence>
<dbReference type="PANTHER" id="PTHR10071:SF281">
    <property type="entry name" value="BOX A-BINDING FACTOR-RELATED"/>
    <property type="match status" value="1"/>
</dbReference>
<evidence type="ECO:0000256" key="7">
    <source>
        <dbReference type="ARBA" id="ARBA00023125"/>
    </source>
</evidence>
<dbReference type="Pfam" id="PF00320">
    <property type="entry name" value="GATA"/>
    <property type="match status" value="2"/>
</dbReference>
<dbReference type="InterPro" id="IPR000679">
    <property type="entry name" value="Znf_GATA"/>
</dbReference>
<dbReference type="FunFam" id="3.30.50.10:FF:000032">
    <property type="entry name" value="Transcription factor GATA-3"/>
    <property type="match status" value="1"/>
</dbReference>
<evidence type="ECO:0000256" key="12">
    <source>
        <dbReference type="SAM" id="MobiDB-lite"/>
    </source>
</evidence>
<dbReference type="GO" id="GO:0045944">
    <property type="term" value="P:positive regulation of transcription by RNA polymerase II"/>
    <property type="evidence" value="ECO:0007669"/>
    <property type="project" value="TreeGrafter"/>
</dbReference>
<comment type="subcellular location">
    <subcellularLocation>
        <location evidence="1">Nucleus</location>
    </subcellularLocation>
</comment>
<keyword evidence="15" id="KW-1185">Reference proteome</keyword>
<dbReference type="PROSITE" id="PS50114">
    <property type="entry name" value="GATA_ZN_FINGER_2"/>
    <property type="match status" value="2"/>
</dbReference>
<evidence type="ECO:0000256" key="6">
    <source>
        <dbReference type="ARBA" id="ARBA00023015"/>
    </source>
</evidence>
<dbReference type="EMBL" id="CAXIEN010000070">
    <property type="protein sequence ID" value="CAL1273730.1"/>
    <property type="molecule type" value="Genomic_DNA"/>
</dbReference>
<feature type="region of interest" description="Disordered" evidence="12">
    <location>
        <begin position="1"/>
        <end position="20"/>
    </location>
</feature>
<feature type="domain" description="GATA-type" evidence="13">
    <location>
        <begin position="783"/>
        <end position="842"/>
    </location>
</feature>
<evidence type="ECO:0000256" key="10">
    <source>
        <dbReference type="ARBA" id="ARBA00023242"/>
    </source>
</evidence>
<keyword evidence="2" id="KW-0479">Metal-binding</keyword>
<feature type="compositionally biased region" description="Polar residues" evidence="12">
    <location>
        <begin position="481"/>
        <end position="495"/>
    </location>
</feature>
<keyword evidence="8" id="KW-0010">Activator</keyword>
<feature type="region of interest" description="Disordered" evidence="12">
    <location>
        <begin position="161"/>
        <end position="183"/>
    </location>
</feature>
<evidence type="ECO:0000256" key="11">
    <source>
        <dbReference type="PROSITE-ProRule" id="PRU00094"/>
    </source>
</evidence>
<organism evidence="14 15">
    <name type="scientific">Larinioides sclopetarius</name>
    <dbReference type="NCBI Taxonomy" id="280406"/>
    <lineage>
        <taxon>Eukaryota</taxon>
        <taxon>Metazoa</taxon>
        <taxon>Ecdysozoa</taxon>
        <taxon>Arthropoda</taxon>
        <taxon>Chelicerata</taxon>
        <taxon>Arachnida</taxon>
        <taxon>Araneae</taxon>
        <taxon>Araneomorphae</taxon>
        <taxon>Entelegynae</taxon>
        <taxon>Araneoidea</taxon>
        <taxon>Araneidae</taxon>
        <taxon>Larinioides</taxon>
    </lineage>
</organism>
<comment type="caution">
    <text evidence="14">The sequence shown here is derived from an EMBL/GenBank/DDBJ whole genome shotgun (WGS) entry which is preliminary data.</text>
</comment>
<keyword evidence="9" id="KW-0804">Transcription</keyword>
<dbReference type="GO" id="GO:0045165">
    <property type="term" value="P:cell fate commitment"/>
    <property type="evidence" value="ECO:0007669"/>
    <property type="project" value="TreeGrafter"/>
</dbReference>
<gene>
    <name evidence="14" type="ORF">LARSCL_LOCUS7057</name>
</gene>
<dbReference type="PRINTS" id="PR00619">
    <property type="entry name" value="GATAZNFINGER"/>
</dbReference>
<keyword evidence="4 11" id="KW-0863">Zinc-finger</keyword>
<feature type="domain" description="GATA-type" evidence="13">
    <location>
        <begin position="842"/>
        <end position="895"/>
    </location>
</feature>
<feature type="compositionally biased region" description="Polar residues" evidence="12">
    <location>
        <begin position="669"/>
        <end position="689"/>
    </location>
</feature>
<evidence type="ECO:0000256" key="4">
    <source>
        <dbReference type="ARBA" id="ARBA00022771"/>
    </source>
</evidence>
<feature type="region of interest" description="Disordered" evidence="12">
    <location>
        <begin position="1032"/>
        <end position="1055"/>
    </location>
</feature>
<keyword evidence="6" id="KW-0805">Transcription regulation</keyword>
<feature type="compositionally biased region" description="Basic residues" evidence="12">
    <location>
        <begin position="453"/>
        <end position="463"/>
    </location>
</feature>
<dbReference type="FunFam" id="3.30.50.10:FF:000001">
    <property type="entry name" value="GATA transcription factor (GATAd)"/>
    <property type="match status" value="1"/>
</dbReference>
<feature type="region of interest" description="Disordered" evidence="12">
    <location>
        <begin position="434"/>
        <end position="502"/>
    </location>
</feature>
<dbReference type="PANTHER" id="PTHR10071">
    <property type="entry name" value="TRANSCRIPTION FACTOR GATA FAMILY MEMBER"/>
    <property type="match status" value="1"/>
</dbReference>
<evidence type="ECO:0000256" key="2">
    <source>
        <dbReference type="ARBA" id="ARBA00022723"/>
    </source>
</evidence>
<accession>A0AAV1ZTF7</accession>
<keyword evidence="3" id="KW-0677">Repeat</keyword>
<feature type="compositionally biased region" description="Low complexity" evidence="12">
    <location>
        <begin position="968"/>
        <end position="983"/>
    </location>
</feature>
<keyword evidence="10" id="KW-0539">Nucleus</keyword>
<dbReference type="InterPro" id="IPR039355">
    <property type="entry name" value="Transcription_factor_GATA"/>
</dbReference>
<name>A0AAV1ZTF7_9ARAC</name>
<dbReference type="GO" id="GO:0000122">
    <property type="term" value="P:negative regulation of transcription by RNA polymerase II"/>
    <property type="evidence" value="ECO:0007669"/>
    <property type="project" value="TreeGrafter"/>
</dbReference>
<feature type="compositionally biased region" description="Basic and acidic residues" evidence="12">
    <location>
        <begin position="281"/>
        <end position="303"/>
    </location>
</feature>